<proteinExistence type="predicted"/>
<feature type="compositionally biased region" description="Polar residues" evidence="1">
    <location>
        <begin position="93"/>
        <end position="104"/>
    </location>
</feature>
<name>A0A815TE17_9BILA</name>
<feature type="region of interest" description="Disordered" evidence="1">
    <location>
        <begin position="93"/>
        <end position="169"/>
    </location>
</feature>
<dbReference type="EMBL" id="CAJNOG010002414">
    <property type="protein sequence ID" value="CAF1503922.1"/>
    <property type="molecule type" value="Genomic_DNA"/>
</dbReference>
<dbReference type="Proteomes" id="UP000663845">
    <property type="component" value="Unassembled WGS sequence"/>
</dbReference>
<accession>A0A815TE17</accession>
<evidence type="ECO:0000313" key="3">
    <source>
        <dbReference type="Proteomes" id="UP000663845"/>
    </source>
</evidence>
<dbReference type="AlphaFoldDB" id="A0A815TE17"/>
<reference evidence="2" key="1">
    <citation type="submission" date="2021-02" db="EMBL/GenBank/DDBJ databases">
        <authorList>
            <person name="Nowell W R."/>
        </authorList>
    </citation>
    <scope>NUCLEOTIDE SEQUENCE</scope>
</reference>
<organism evidence="2 3">
    <name type="scientific">Adineta steineri</name>
    <dbReference type="NCBI Taxonomy" id="433720"/>
    <lineage>
        <taxon>Eukaryota</taxon>
        <taxon>Metazoa</taxon>
        <taxon>Spiralia</taxon>
        <taxon>Gnathifera</taxon>
        <taxon>Rotifera</taxon>
        <taxon>Eurotatoria</taxon>
        <taxon>Bdelloidea</taxon>
        <taxon>Adinetida</taxon>
        <taxon>Adinetidae</taxon>
        <taxon>Adineta</taxon>
    </lineage>
</organism>
<feature type="non-terminal residue" evidence="2">
    <location>
        <position position="1"/>
    </location>
</feature>
<feature type="compositionally biased region" description="Low complexity" evidence="1">
    <location>
        <begin position="121"/>
        <end position="134"/>
    </location>
</feature>
<comment type="caution">
    <text evidence="2">The sequence shown here is derived from an EMBL/GenBank/DDBJ whole genome shotgun (WGS) entry which is preliminary data.</text>
</comment>
<evidence type="ECO:0000256" key="1">
    <source>
        <dbReference type="SAM" id="MobiDB-lite"/>
    </source>
</evidence>
<gene>
    <name evidence="2" type="ORF">JYZ213_LOCUS43645</name>
</gene>
<protein>
    <submittedName>
        <fullName evidence="2">Uncharacterized protein</fullName>
    </submittedName>
</protein>
<sequence>DSHFRRRKNLEQLQDKFVHFATDECYPNLVQIFHDYNEWIKQRSNMIHDFERIQQSYEKQCEDIRNYVDMIDNLRSVVYKNIRELAGTPTCQTINDNLSPSPSTAIHHERTQHTEASANNHHPYQPPQQHQHQQSSGEEDDGENPNKTFMNKIRGTTKKTIQHAEEGLNKLDGVIKQLRTNMQKK</sequence>
<evidence type="ECO:0000313" key="2">
    <source>
        <dbReference type="EMBL" id="CAF1503922.1"/>
    </source>
</evidence>